<accession>A0A1U7H1P9</accession>
<dbReference type="AlphaFoldDB" id="A0A1U7H1P9"/>
<dbReference type="InterPro" id="IPR035093">
    <property type="entry name" value="RelE/ParE_toxin_dom_sf"/>
</dbReference>
<sequence>MEYRIEISSVAEAEANSAFLRLSQIISPSRASQWYAGLLQAIESLSQMPKRCPLARENEYFSQEIRQLLYGRGRNLYRILFTILEREEVATIRILHIRHASQQTLGEEPEKPDTT</sequence>
<evidence type="ECO:0000313" key="2">
    <source>
        <dbReference type="EMBL" id="OKH14886.1"/>
    </source>
</evidence>
<keyword evidence="3" id="KW-1185">Reference proteome</keyword>
<dbReference type="EMBL" id="MRCA01000003">
    <property type="protein sequence ID" value="OKH14886.1"/>
    <property type="molecule type" value="Genomic_DNA"/>
</dbReference>
<keyword evidence="1" id="KW-1277">Toxin-antitoxin system</keyword>
<comment type="caution">
    <text evidence="2">The sequence shown here is derived from an EMBL/GenBank/DDBJ whole genome shotgun (WGS) entry which is preliminary data.</text>
</comment>
<organism evidence="2 3">
    <name type="scientific">Fischerella major NIES-592</name>
    <dbReference type="NCBI Taxonomy" id="210994"/>
    <lineage>
        <taxon>Bacteria</taxon>
        <taxon>Bacillati</taxon>
        <taxon>Cyanobacteriota</taxon>
        <taxon>Cyanophyceae</taxon>
        <taxon>Nostocales</taxon>
        <taxon>Hapalosiphonaceae</taxon>
        <taxon>Fischerella</taxon>
    </lineage>
</organism>
<reference evidence="2 3" key="1">
    <citation type="submission" date="2016-11" db="EMBL/GenBank/DDBJ databases">
        <title>Draft Genome Sequences of Nine Cyanobacterial Strains from Diverse Habitats.</title>
        <authorList>
            <person name="Zhu T."/>
            <person name="Hou S."/>
            <person name="Lu X."/>
            <person name="Hess W.R."/>
        </authorList>
    </citation>
    <scope>NUCLEOTIDE SEQUENCE [LARGE SCALE GENOMIC DNA]</scope>
    <source>
        <strain evidence="2 3">NIES-592</strain>
    </source>
</reference>
<dbReference type="RefSeq" id="WP_073555482.1">
    <property type="nucleotide sequence ID" value="NZ_MRCA01000003.1"/>
</dbReference>
<dbReference type="InterPro" id="IPR007712">
    <property type="entry name" value="RelE/ParE_toxin"/>
</dbReference>
<dbReference type="Pfam" id="PF05016">
    <property type="entry name" value="ParE_toxin"/>
    <property type="match status" value="1"/>
</dbReference>
<dbReference type="Gene3D" id="3.30.2310.20">
    <property type="entry name" value="RelE-like"/>
    <property type="match status" value="1"/>
</dbReference>
<proteinExistence type="predicted"/>
<name>A0A1U7H1P9_9CYAN</name>
<evidence type="ECO:0000256" key="1">
    <source>
        <dbReference type="ARBA" id="ARBA00022649"/>
    </source>
</evidence>
<dbReference type="OrthoDB" id="461964at2"/>
<dbReference type="Proteomes" id="UP000186391">
    <property type="component" value="Unassembled WGS sequence"/>
</dbReference>
<gene>
    <name evidence="2" type="ORF">NIES592_08390</name>
</gene>
<protein>
    <submittedName>
        <fullName evidence="2">Plasmid stabilization protein</fullName>
    </submittedName>
</protein>
<evidence type="ECO:0000313" key="3">
    <source>
        <dbReference type="Proteomes" id="UP000186391"/>
    </source>
</evidence>